<dbReference type="PANTHER" id="PTHR12137:SF54">
    <property type="entry name" value="CARBOHYDRATE SULFOTRANSFERASE"/>
    <property type="match status" value="1"/>
</dbReference>
<keyword evidence="2" id="KW-0808">Transferase</keyword>
<dbReference type="InterPro" id="IPR027417">
    <property type="entry name" value="P-loop_NTPase"/>
</dbReference>
<comment type="subcellular location">
    <subcellularLocation>
        <location evidence="1">Golgi apparatus membrane</location>
        <topology evidence="1">Single-pass type II membrane protein</topology>
    </subcellularLocation>
</comment>
<evidence type="ECO:0008006" key="10">
    <source>
        <dbReference type="Google" id="ProtNLM"/>
    </source>
</evidence>
<dbReference type="Gene3D" id="3.40.50.300">
    <property type="entry name" value="P-loop containing nucleotide triphosphate hydrolases"/>
    <property type="match status" value="1"/>
</dbReference>
<evidence type="ECO:0000256" key="1">
    <source>
        <dbReference type="ARBA" id="ARBA00004323"/>
    </source>
</evidence>
<keyword evidence="4" id="KW-1133">Transmembrane helix</keyword>
<keyword evidence="5" id="KW-0333">Golgi apparatus</keyword>
<dbReference type="Pfam" id="PF03567">
    <property type="entry name" value="Sulfotransfer_2"/>
    <property type="match status" value="1"/>
</dbReference>
<keyword evidence="6" id="KW-0472">Membrane</keyword>
<dbReference type="InterPro" id="IPR018011">
    <property type="entry name" value="Carb_sulfotrans_8-10"/>
</dbReference>
<dbReference type="AlphaFoldDB" id="A0A5K8A755"/>
<dbReference type="EMBL" id="AP021879">
    <property type="protein sequence ID" value="BBO88347.1"/>
    <property type="molecule type" value="Genomic_DNA"/>
</dbReference>
<name>A0A5K8A755_9BACT</name>
<evidence type="ECO:0000313" key="9">
    <source>
        <dbReference type="Proteomes" id="UP000422108"/>
    </source>
</evidence>
<reference evidence="8 9" key="1">
    <citation type="submission" date="2019-11" db="EMBL/GenBank/DDBJ databases">
        <title>Comparative genomics of hydrocarbon-degrading Desulfosarcina strains.</title>
        <authorList>
            <person name="Watanabe M."/>
            <person name="Kojima H."/>
            <person name="Fukui M."/>
        </authorList>
    </citation>
    <scope>NUCLEOTIDE SEQUENCE [LARGE SCALE GENOMIC DNA]</scope>
    <source>
        <strain evidence="9">oXyS1</strain>
    </source>
</reference>
<keyword evidence="9" id="KW-1185">Reference proteome</keyword>
<dbReference type="GO" id="GO:0016020">
    <property type="term" value="C:membrane"/>
    <property type="evidence" value="ECO:0007669"/>
    <property type="project" value="InterPro"/>
</dbReference>
<dbReference type="InterPro" id="IPR005331">
    <property type="entry name" value="Sulfotransferase"/>
</dbReference>
<accession>A0A5K8A755</accession>
<evidence type="ECO:0000313" key="8">
    <source>
        <dbReference type="EMBL" id="BBO88347.1"/>
    </source>
</evidence>
<evidence type="ECO:0000256" key="7">
    <source>
        <dbReference type="ARBA" id="ARBA00023180"/>
    </source>
</evidence>
<evidence type="ECO:0000256" key="2">
    <source>
        <dbReference type="ARBA" id="ARBA00022679"/>
    </source>
</evidence>
<dbReference type="RefSeq" id="WP_155309672.1">
    <property type="nucleotide sequence ID" value="NZ_AP021879.1"/>
</dbReference>
<keyword evidence="3" id="KW-0812">Transmembrane</keyword>
<organism evidence="8 9">
    <name type="scientific">Desulfosarcina ovata subsp. ovata</name>
    <dbReference type="NCBI Taxonomy" id="2752305"/>
    <lineage>
        <taxon>Bacteria</taxon>
        <taxon>Pseudomonadati</taxon>
        <taxon>Thermodesulfobacteriota</taxon>
        <taxon>Desulfobacteria</taxon>
        <taxon>Desulfobacterales</taxon>
        <taxon>Desulfosarcinaceae</taxon>
        <taxon>Desulfosarcina</taxon>
    </lineage>
</organism>
<evidence type="ECO:0000256" key="6">
    <source>
        <dbReference type="ARBA" id="ARBA00023136"/>
    </source>
</evidence>
<evidence type="ECO:0000256" key="3">
    <source>
        <dbReference type="ARBA" id="ARBA00022692"/>
    </source>
</evidence>
<dbReference type="Proteomes" id="UP000422108">
    <property type="component" value="Chromosome"/>
</dbReference>
<dbReference type="PANTHER" id="PTHR12137">
    <property type="entry name" value="CARBOHYDRATE SULFOTRANSFERASE"/>
    <property type="match status" value="1"/>
</dbReference>
<protein>
    <recommendedName>
        <fullName evidence="10">Sulfotransferase family protein</fullName>
    </recommendedName>
</protein>
<gene>
    <name evidence="8" type="ORF">DSCOOX_15270</name>
</gene>
<dbReference type="GO" id="GO:0016051">
    <property type="term" value="P:carbohydrate biosynthetic process"/>
    <property type="evidence" value="ECO:0007669"/>
    <property type="project" value="InterPro"/>
</dbReference>
<evidence type="ECO:0000256" key="4">
    <source>
        <dbReference type="ARBA" id="ARBA00022989"/>
    </source>
</evidence>
<sequence length="224" mass="27063">MICHHYKCIFIHVPKNAGQSVEHIFINLLGLKWKTRAPLLLRYNDMPELGPPRLAHLMADEYVRFKYLTQEMFDDYFKFAFVRNPWSRVVSFYNYLGYNKICDFKTFLMKDFKNKIFKEKYWFVRPQNEFLFSSDGRCLVNFIGKFENIQEGFNYVCEQIKIPKTQLLHINTSSNNTDCFDGKKDNGKKLKLVRYQSYYDKESFEFVFSIYKKDINIFNYNFLN</sequence>
<proteinExistence type="predicted"/>
<keyword evidence="7" id="KW-0325">Glycoprotein</keyword>
<evidence type="ECO:0000256" key="5">
    <source>
        <dbReference type="ARBA" id="ARBA00023034"/>
    </source>
</evidence>
<dbReference type="GO" id="GO:0008146">
    <property type="term" value="F:sulfotransferase activity"/>
    <property type="evidence" value="ECO:0007669"/>
    <property type="project" value="InterPro"/>
</dbReference>